<dbReference type="PANTHER" id="PTHR41786">
    <property type="entry name" value="MOTILITY ACCESSORY FACTOR MAF"/>
    <property type="match status" value="1"/>
</dbReference>
<feature type="coiled-coil region" evidence="1">
    <location>
        <begin position="530"/>
        <end position="564"/>
    </location>
</feature>
<feature type="domain" description="Glycosyltransferase Maf N-terminal" evidence="3">
    <location>
        <begin position="22"/>
        <end position="126"/>
    </location>
</feature>
<evidence type="ECO:0000259" key="2">
    <source>
        <dbReference type="Pfam" id="PF01973"/>
    </source>
</evidence>
<dbReference type="InterPro" id="IPR045376">
    <property type="entry name" value="Maf_N"/>
</dbReference>
<feature type="domain" description="6-hydroxymethylpterin diphosphokinase MptE-like" evidence="2">
    <location>
        <begin position="206"/>
        <end position="384"/>
    </location>
</feature>
<evidence type="ECO:0000313" key="5">
    <source>
        <dbReference type="Proteomes" id="UP000295832"/>
    </source>
</evidence>
<accession>A0A4R8HQ97</accession>
<organism evidence="4 5">
    <name type="scientific">Orenia marismortui</name>
    <dbReference type="NCBI Taxonomy" id="46469"/>
    <lineage>
        <taxon>Bacteria</taxon>
        <taxon>Bacillati</taxon>
        <taxon>Bacillota</taxon>
        <taxon>Clostridia</taxon>
        <taxon>Halanaerobiales</taxon>
        <taxon>Halobacteroidaceae</taxon>
        <taxon>Orenia</taxon>
    </lineage>
</organism>
<dbReference type="AlphaFoldDB" id="A0A4R8HQ97"/>
<comment type="caution">
    <text evidence="4">The sequence shown here is derived from an EMBL/GenBank/DDBJ whole genome shotgun (WGS) entry which is preliminary data.</text>
</comment>
<dbReference type="EMBL" id="SOEG01000002">
    <property type="protein sequence ID" value="TDX58903.1"/>
    <property type="molecule type" value="Genomic_DNA"/>
</dbReference>
<keyword evidence="1" id="KW-0175">Coiled coil</keyword>
<proteinExistence type="predicted"/>
<dbReference type="Pfam" id="PF20157">
    <property type="entry name" value="Maf_flag10_N"/>
    <property type="match status" value="1"/>
</dbReference>
<sequence>MLDKNLEALRNKSIEIIDKLHNVKNQEQLKIIDARNGSKTACFNMKNQSLMLHSKYNPIQEAERIVDKINLDGLNSVIVLGFGLGYHILSLFNRIKDKGIKLFIVENDPALFKEALKYHDFSDIFNYDEFYLFLKPNIKKYELYNFINENVDIIFENIEILSLPSVFKYNRDYYNLALEEIKESIYKIEVNRYTTLKLGKNWDKYFLENIDLTVNECGIDNLKNLAKEQPVIIVSAGPSLNKNMMDLKAAKGKALIIAVNTALKPLLRKKIIPDIVITIEESKDLEDHLSNLDQIEGITSEMIEDMVLVFDPRVYPDVLRDWPGHLMVASLDFDSYIMNWLEKFMEYKGRIFSGGSVAHAALAFSYHIGADPIILVGQDLAFSETRTHVDGAPGKGSFIEDKLKNPKQYLQIEGINGEKLWTRIDYYRYLQYFNRMLKFADKNRTFIDATEGGARIEETEVMSLKKSIAKYCIEKSNINTKILDKIKSFKPQWGEGLLLEIRNIIDNISSIKDLARKGLEVVDQLIDALSSGEQDEVDRLNLKLENLNKRITQLKDNIIFYESEIHELHGKRNFAKKNSYDILNDFVDFYNRLTKGSTNTLNILNEKYEQLKRMGAQ</sequence>
<dbReference type="RefSeq" id="WP_134114455.1">
    <property type="nucleotide sequence ID" value="NZ_SOEG01000002.1"/>
</dbReference>
<dbReference type="Proteomes" id="UP000295832">
    <property type="component" value="Unassembled WGS sequence"/>
</dbReference>
<name>A0A4R8HQ97_9FIRM</name>
<evidence type="ECO:0008006" key="6">
    <source>
        <dbReference type="Google" id="ProtNLM"/>
    </source>
</evidence>
<gene>
    <name evidence="4" type="ORF">C7959_10241</name>
</gene>
<evidence type="ECO:0000313" key="4">
    <source>
        <dbReference type="EMBL" id="TDX58903.1"/>
    </source>
</evidence>
<dbReference type="PANTHER" id="PTHR41786:SF1">
    <property type="entry name" value="6-HYDROXYMETHYLPTERIN DIPHOSPHOKINASE MPTE-LIKE DOMAIN-CONTAINING PROTEIN"/>
    <property type="match status" value="1"/>
</dbReference>
<protein>
    <recommendedName>
        <fullName evidence="6">DUF115 domain-containing protein</fullName>
    </recommendedName>
</protein>
<evidence type="ECO:0000259" key="3">
    <source>
        <dbReference type="Pfam" id="PF20157"/>
    </source>
</evidence>
<keyword evidence="5" id="KW-1185">Reference proteome</keyword>
<reference evidence="4 5" key="1">
    <citation type="submission" date="2019-03" db="EMBL/GenBank/DDBJ databases">
        <title>Subsurface microbial communities from deep shales in Ohio and West Virginia, USA.</title>
        <authorList>
            <person name="Wrighton K."/>
        </authorList>
    </citation>
    <scope>NUCLEOTIDE SEQUENCE [LARGE SCALE GENOMIC DNA]</scope>
    <source>
        <strain evidence="4 5">MSL 6dP</strain>
    </source>
</reference>
<dbReference type="InterPro" id="IPR002826">
    <property type="entry name" value="MptE-like"/>
</dbReference>
<dbReference type="Pfam" id="PF01973">
    <property type="entry name" value="MptE-like"/>
    <property type="match status" value="1"/>
</dbReference>
<evidence type="ECO:0000256" key="1">
    <source>
        <dbReference type="SAM" id="Coils"/>
    </source>
</evidence>